<evidence type="ECO:0000256" key="1">
    <source>
        <dbReference type="SAM" id="MobiDB-lite"/>
    </source>
</evidence>
<name>A0A2T8KM69_9POAL</name>
<accession>A0A2T8KM69</accession>
<dbReference type="Proteomes" id="UP000243499">
    <property type="component" value="Chromosome 3"/>
</dbReference>
<reference evidence="2" key="1">
    <citation type="submission" date="2018-04" db="EMBL/GenBank/DDBJ databases">
        <title>WGS assembly of Panicum hallii.</title>
        <authorList>
            <person name="Lovell J."/>
            <person name="Jenkins J."/>
            <person name="Lowry D."/>
            <person name="Mamidi S."/>
            <person name="Sreedasyam A."/>
            <person name="Weng X."/>
            <person name="Barry K."/>
            <person name="Bonette J."/>
            <person name="Campitelli B."/>
            <person name="Daum C."/>
            <person name="Gordon S."/>
            <person name="Gould B."/>
            <person name="Lipzen A."/>
            <person name="Macqueen A."/>
            <person name="Palacio-Mejia J."/>
            <person name="Plott C."/>
            <person name="Shakirov E."/>
            <person name="Shu S."/>
            <person name="Yoshinaga Y."/>
            <person name="Zane M."/>
            <person name="Rokhsar D."/>
            <person name="Grimwood J."/>
            <person name="Schmutz J."/>
            <person name="Juenger T."/>
        </authorList>
    </citation>
    <scope>NUCLEOTIDE SEQUENCE [LARGE SCALE GENOMIC DNA]</scope>
    <source>
        <strain evidence="2">FIL2</strain>
    </source>
</reference>
<dbReference type="AlphaFoldDB" id="A0A2T8KM69"/>
<sequence>MPELLLPPQQPLMGHLTSGSSATETHARAPATSSRLLSPPSIHVHRSPLMMHALRLQPFCLLASVSGGGAAPSWIMQLPSRPCQWIREGISSVHVRNQEGMNNQWDRLCMYCSSAF</sequence>
<organism evidence="2">
    <name type="scientific">Panicum hallii</name>
    <dbReference type="NCBI Taxonomy" id="206008"/>
    <lineage>
        <taxon>Eukaryota</taxon>
        <taxon>Viridiplantae</taxon>
        <taxon>Streptophyta</taxon>
        <taxon>Embryophyta</taxon>
        <taxon>Tracheophyta</taxon>
        <taxon>Spermatophyta</taxon>
        <taxon>Magnoliopsida</taxon>
        <taxon>Liliopsida</taxon>
        <taxon>Poales</taxon>
        <taxon>Poaceae</taxon>
        <taxon>PACMAD clade</taxon>
        <taxon>Panicoideae</taxon>
        <taxon>Panicodae</taxon>
        <taxon>Paniceae</taxon>
        <taxon>Panicinae</taxon>
        <taxon>Panicum</taxon>
        <taxon>Panicum sect. Panicum</taxon>
    </lineage>
</organism>
<feature type="region of interest" description="Disordered" evidence="1">
    <location>
        <begin position="1"/>
        <end position="37"/>
    </location>
</feature>
<dbReference type="Gramene" id="PVH63242">
    <property type="protein sequence ID" value="PVH63242"/>
    <property type="gene ID" value="PAHAL_3G503600"/>
</dbReference>
<evidence type="ECO:0000313" key="2">
    <source>
        <dbReference type="EMBL" id="PVH63242.1"/>
    </source>
</evidence>
<proteinExistence type="predicted"/>
<protein>
    <submittedName>
        <fullName evidence="2">Uncharacterized protein</fullName>
    </submittedName>
</protein>
<gene>
    <name evidence="2" type="ORF">PAHAL_3G503600</name>
</gene>
<dbReference type="EMBL" id="CM008048">
    <property type="protein sequence ID" value="PVH63242.1"/>
    <property type="molecule type" value="Genomic_DNA"/>
</dbReference>